<accession>A0A9J5YYD4</accession>
<dbReference type="CDD" id="cd00303">
    <property type="entry name" value="retropepsin_like"/>
    <property type="match status" value="1"/>
</dbReference>
<dbReference type="Pfam" id="PF08284">
    <property type="entry name" value="RVP_2"/>
    <property type="match status" value="1"/>
</dbReference>
<sequence>MKLPVWYFTMSAVPNTSRRTIPSSTRFGGDEDPIFEFKLVKQHGSVKDYQKEFDRIMTRKNILPEHAISGFITGLKPKVGFTVKNHRPFTLPQVYQLARNTESQLLHLLEVDKEHAMIVEDQPQETEPSIQQEGENVVCKISLQALQGLPDYQTLRVTGYCDQGPLKILIGPGSTHNFMEEELIKKWGLGVQTVNPQLINAVDGGIRKTVEACKVFNCLMGGASFEDNFLLIPLGSSDIILGDQWLKPLGDLLIKIPIPRKGVYLVRNKG</sequence>
<dbReference type="Proteomes" id="UP000824120">
    <property type="component" value="Chromosome 5"/>
</dbReference>
<reference evidence="1 2" key="1">
    <citation type="submission" date="2020-09" db="EMBL/GenBank/DDBJ databases">
        <title>De no assembly of potato wild relative species, Solanum commersonii.</title>
        <authorList>
            <person name="Cho K."/>
        </authorList>
    </citation>
    <scope>NUCLEOTIDE SEQUENCE [LARGE SCALE GENOMIC DNA]</scope>
    <source>
        <strain evidence="1">LZ3.2</strain>
        <tissue evidence="1">Leaf</tissue>
    </source>
</reference>
<dbReference type="Gene3D" id="2.40.70.10">
    <property type="entry name" value="Acid Proteases"/>
    <property type="match status" value="1"/>
</dbReference>
<protein>
    <recommendedName>
        <fullName evidence="3">Retrotransposon gag domain-containing protein</fullName>
    </recommendedName>
</protein>
<organism evidence="1 2">
    <name type="scientific">Solanum commersonii</name>
    <name type="common">Commerson's wild potato</name>
    <name type="synonym">Commerson's nightshade</name>
    <dbReference type="NCBI Taxonomy" id="4109"/>
    <lineage>
        <taxon>Eukaryota</taxon>
        <taxon>Viridiplantae</taxon>
        <taxon>Streptophyta</taxon>
        <taxon>Embryophyta</taxon>
        <taxon>Tracheophyta</taxon>
        <taxon>Spermatophyta</taxon>
        <taxon>Magnoliopsida</taxon>
        <taxon>eudicotyledons</taxon>
        <taxon>Gunneridae</taxon>
        <taxon>Pentapetalae</taxon>
        <taxon>asterids</taxon>
        <taxon>lamiids</taxon>
        <taxon>Solanales</taxon>
        <taxon>Solanaceae</taxon>
        <taxon>Solanoideae</taxon>
        <taxon>Solaneae</taxon>
        <taxon>Solanum</taxon>
    </lineage>
</organism>
<keyword evidence="2" id="KW-1185">Reference proteome</keyword>
<comment type="caution">
    <text evidence="1">The sequence shown here is derived from an EMBL/GenBank/DDBJ whole genome shotgun (WGS) entry which is preliminary data.</text>
</comment>
<dbReference type="OrthoDB" id="1302771at2759"/>
<proteinExistence type="predicted"/>
<name>A0A9J5YYD4_SOLCO</name>
<evidence type="ECO:0000313" key="2">
    <source>
        <dbReference type="Proteomes" id="UP000824120"/>
    </source>
</evidence>
<gene>
    <name evidence="1" type="ORF">H5410_027125</name>
</gene>
<evidence type="ECO:0008006" key="3">
    <source>
        <dbReference type="Google" id="ProtNLM"/>
    </source>
</evidence>
<evidence type="ECO:0000313" key="1">
    <source>
        <dbReference type="EMBL" id="KAG5605633.1"/>
    </source>
</evidence>
<dbReference type="InterPro" id="IPR021109">
    <property type="entry name" value="Peptidase_aspartic_dom_sf"/>
</dbReference>
<dbReference type="AlphaFoldDB" id="A0A9J5YYD4"/>
<dbReference type="EMBL" id="JACXVP010000005">
    <property type="protein sequence ID" value="KAG5605633.1"/>
    <property type="molecule type" value="Genomic_DNA"/>
</dbReference>